<accession>A0ABD6ERH5</accession>
<evidence type="ECO:0000313" key="2">
    <source>
        <dbReference type="EMBL" id="MFH4982443.1"/>
    </source>
</evidence>
<name>A0ABD6ERH5_9BILA</name>
<sequence>MPPKRKTDVRSELEIMTRCMDGDELIKALTERVIAAEEEKATLASKVEELSKAQKDAGTFRKQNDSVCYDI</sequence>
<comment type="caution">
    <text evidence="2">The sequence shown here is derived from an EMBL/GenBank/DDBJ whole genome shotgun (WGS) entry which is preliminary data.</text>
</comment>
<keyword evidence="3" id="KW-1185">Reference proteome</keyword>
<evidence type="ECO:0000313" key="3">
    <source>
        <dbReference type="Proteomes" id="UP001608902"/>
    </source>
</evidence>
<dbReference type="AlphaFoldDB" id="A0ABD6ERH5"/>
<protein>
    <submittedName>
        <fullName evidence="2">Uncharacterized protein</fullName>
    </submittedName>
</protein>
<reference evidence="2 3" key="1">
    <citation type="submission" date="2024-08" db="EMBL/GenBank/DDBJ databases">
        <title>Gnathostoma spinigerum genome.</title>
        <authorList>
            <person name="Gonzalez-Bertolin B."/>
            <person name="Monzon S."/>
            <person name="Zaballos A."/>
            <person name="Jimenez P."/>
            <person name="Dekumyoy P."/>
            <person name="Varona S."/>
            <person name="Cuesta I."/>
            <person name="Sumanam S."/>
            <person name="Adisakwattana P."/>
            <person name="Gasser R.B."/>
            <person name="Hernandez-Gonzalez A."/>
            <person name="Young N.D."/>
            <person name="Perteguer M.J."/>
        </authorList>
    </citation>
    <scope>NUCLEOTIDE SEQUENCE [LARGE SCALE GENOMIC DNA]</scope>
    <source>
        <strain evidence="2">AL3</strain>
        <tissue evidence="2">Liver</tissue>
    </source>
</reference>
<gene>
    <name evidence="2" type="ORF">AB6A40_009152</name>
</gene>
<dbReference type="Proteomes" id="UP001608902">
    <property type="component" value="Unassembled WGS sequence"/>
</dbReference>
<keyword evidence="1" id="KW-0175">Coiled coil</keyword>
<dbReference type="EMBL" id="JBGFUD010009308">
    <property type="protein sequence ID" value="MFH4982443.1"/>
    <property type="molecule type" value="Genomic_DNA"/>
</dbReference>
<evidence type="ECO:0000256" key="1">
    <source>
        <dbReference type="SAM" id="Coils"/>
    </source>
</evidence>
<proteinExistence type="predicted"/>
<feature type="coiled-coil region" evidence="1">
    <location>
        <begin position="26"/>
        <end position="56"/>
    </location>
</feature>
<organism evidence="2 3">
    <name type="scientific">Gnathostoma spinigerum</name>
    <dbReference type="NCBI Taxonomy" id="75299"/>
    <lineage>
        <taxon>Eukaryota</taxon>
        <taxon>Metazoa</taxon>
        <taxon>Ecdysozoa</taxon>
        <taxon>Nematoda</taxon>
        <taxon>Chromadorea</taxon>
        <taxon>Rhabditida</taxon>
        <taxon>Spirurina</taxon>
        <taxon>Gnathostomatomorpha</taxon>
        <taxon>Gnathostomatoidea</taxon>
        <taxon>Gnathostomatidae</taxon>
        <taxon>Gnathostoma</taxon>
    </lineage>
</organism>